<protein>
    <submittedName>
        <fullName evidence="1">Uncharacterized protein</fullName>
    </submittedName>
</protein>
<keyword evidence="2" id="KW-1185">Reference proteome</keyword>
<evidence type="ECO:0000313" key="2">
    <source>
        <dbReference type="Proteomes" id="UP001243989"/>
    </source>
</evidence>
<proteinExistence type="predicted"/>
<dbReference type="Proteomes" id="UP001243989">
    <property type="component" value="Unassembled WGS sequence"/>
</dbReference>
<dbReference type="GO" id="GO:0004497">
    <property type="term" value="F:monooxygenase activity"/>
    <property type="evidence" value="ECO:0007669"/>
    <property type="project" value="InterPro"/>
</dbReference>
<dbReference type="RefSeq" id="XP_060440227.1">
    <property type="nucleotide sequence ID" value="XM_060592869.1"/>
</dbReference>
<dbReference type="GO" id="GO:0005506">
    <property type="term" value="F:iron ion binding"/>
    <property type="evidence" value="ECO:0007669"/>
    <property type="project" value="InterPro"/>
</dbReference>
<accession>A0AAI9ZH84</accession>
<dbReference type="InterPro" id="IPR036396">
    <property type="entry name" value="Cyt_P450_sf"/>
</dbReference>
<evidence type="ECO:0000313" key="1">
    <source>
        <dbReference type="EMBL" id="KAK1624232.1"/>
    </source>
</evidence>
<organism evidence="1 2">
    <name type="scientific">Colletotrichum phormii</name>
    <dbReference type="NCBI Taxonomy" id="359342"/>
    <lineage>
        <taxon>Eukaryota</taxon>
        <taxon>Fungi</taxon>
        <taxon>Dikarya</taxon>
        <taxon>Ascomycota</taxon>
        <taxon>Pezizomycotina</taxon>
        <taxon>Sordariomycetes</taxon>
        <taxon>Hypocreomycetidae</taxon>
        <taxon>Glomerellales</taxon>
        <taxon>Glomerellaceae</taxon>
        <taxon>Colletotrichum</taxon>
        <taxon>Colletotrichum acutatum species complex</taxon>
    </lineage>
</organism>
<dbReference type="GO" id="GO:0020037">
    <property type="term" value="F:heme binding"/>
    <property type="evidence" value="ECO:0007669"/>
    <property type="project" value="InterPro"/>
</dbReference>
<reference evidence="1" key="1">
    <citation type="submission" date="2021-06" db="EMBL/GenBank/DDBJ databases">
        <title>Comparative genomics, transcriptomics and evolutionary studies reveal genomic signatures of adaptation to plant cell wall in hemibiotrophic fungi.</title>
        <authorList>
            <consortium name="DOE Joint Genome Institute"/>
            <person name="Baroncelli R."/>
            <person name="Diaz J.F."/>
            <person name="Benocci T."/>
            <person name="Peng M."/>
            <person name="Battaglia E."/>
            <person name="Haridas S."/>
            <person name="Andreopoulos W."/>
            <person name="Labutti K."/>
            <person name="Pangilinan J."/>
            <person name="Floch G.L."/>
            <person name="Makela M.R."/>
            <person name="Henrissat B."/>
            <person name="Grigoriev I.V."/>
            <person name="Crouch J.A."/>
            <person name="De Vries R.P."/>
            <person name="Sukno S.A."/>
            <person name="Thon M.R."/>
        </authorList>
    </citation>
    <scope>NUCLEOTIDE SEQUENCE</scope>
    <source>
        <strain evidence="1">CBS 102054</strain>
    </source>
</reference>
<comment type="caution">
    <text evidence="1">The sequence shown here is derived from an EMBL/GenBank/DDBJ whole genome shotgun (WGS) entry which is preliminary data.</text>
</comment>
<name>A0AAI9ZH84_9PEZI</name>
<dbReference type="GeneID" id="85477731"/>
<sequence>MSFPTLLLTPFQVLSSHWLSACLFFFIRGVCRRYAPSLRNIPAVNFLATVNRWNKVLQVLSTHAQRNLLEAHRKLANQYPAAIPIIFDNEQRFVKTDWYYMFGFPTPDDANLFSVIDAVEHKRLKRNVASAFSMSATSTKHLSSLARAVSAMLRRGPSPRGLPLRAGVD</sequence>
<dbReference type="EMBL" id="JAHMHQ010000025">
    <property type="protein sequence ID" value="KAK1624232.1"/>
    <property type="molecule type" value="Genomic_DNA"/>
</dbReference>
<dbReference type="AlphaFoldDB" id="A0AAI9ZH84"/>
<dbReference type="GO" id="GO:0016705">
    <property type="term" value="F:oxidoreductase activity, acting on paired donors, with incorporation or reduction of molecular oxygen"/>
    <property type="evidence" value="ECO:0007669"/>
    <property type="project" value="InterPro"/>
</dbReference>
<gene>
    <name evidence="1" type="ORF">BDP81DRAFT_453852</name>
</gene>
<dbReference type="SUPFAM" id="SSF48264">
    <property type="entry name" value="Cytochrome P450"/>
    <property type="match status" value="1"/>
</dbReference>